<dbReference type="NCBIfam" id="NF001947">
    <property type="entry name" value="PRK00725.1"/>
    <property type="match status" value="1"/>
</dbReference>
<proteinExistence type="inferred from homology"/>
<dbReference type="InterPro" id="IPR005835">
    <property type="entry name" value="NTP_transferase_dom"/>
</dbReference>
<evidence type="ECO:0000256" key="1">
    <source>
        <dbReference type="ARBA" id="ARBA00010443"/>
    </source>
</evidence>
<dbReference type="GO" id="GO:0008878">
    <property type="term" value="F:glucose-1-phosphate adenylyltransferase activity"/>
    <property type="evidence" value="ECO:0007669"/>
    <property type="project" value="UniProtKB-UniRule"/>
</dbReference>
<dbReference type="UniPathway" id="UPA00164"/>
<evidence type="ECO:0000256" key="5">
    <source>
        <dbReference type="ARBA" id="ARBA00022741"/>
    </source>
</evidence>
<dbReference type="InterPro" id="IPR011004">
    <property type="entry name" value="Trimer_LpxA-like_sf"/>
</dbReference>
<dbReference type="InterPro" id="IPR005836">
    <property type="entry name" value="ADP_Glu_pyroP_CS"/>
</dbReference>
<protein>
    <recommendedName>
        <fullName evidence="9">Glucose-1-phosphate adenylyltransferase</fullName>
        <ecNumber evidence="9">2.7.7.27</ecNumber>
    </recommendedName>
    <alternativeName>
        <fullName evidence="9">ADP-glucose pyrophosphorylase</fullName>
        <shortName evidence="9">ADPGlc PPase</shortName>
    </alternativeName>
    <alternativeName>
        <fullName evidence="9">ADP-glucose synthase</fullName>
    </alternativeName>
</protein>
<feature type="site" description="Could play a key role in the communication between the regulatory and the substrate sites" evidence="9">
    <location>
        <position position="177"/>
    </location>
</feature>
<accession>A0A564ZMG3</accession>
<evidence type="ECO:0000256" key="3">
    <source>
        <dbReference type="ARBA" id="ARBA00022679"/>
    </source>
</evidence>
<evidence type="ECO:0000256" key="6">
    <source>
        <dbReference type="ARBA" id="ARBA00022840"/>
    </source>
</evidence>
<dbReference type="CDD" id="cd04651">
    <property type="entry name" value="LbH_G1P_AT_C"/>
    <property type="match status" value="1"/>
</dbReference>
<evidence type="ECO:0000259" key="11">
    <source>
        <dbReference type="Pfam" id="PF24894"/>
    </source>
</evidence>
<keyword evidence="3 9" id="KW-0808">Transferase</keyword>
<organism evidence="12 13">
    <name type="scientific">Candidatus Methylomirabilis lanthanidiphila</name>
    <dbReference type="NCBI Taxonomy" id="2211376"/>
    <lineage>
        <taxon>Bacteria</taxon>
        <taxon>Candidatus Methylomirabilota</taxon>
        <taxon>Candidatus Methylomirabilia</taxon>
        <taxon>Candidatus Methylomirabilales</taxon>
        <taxon>Candidatus Methylomirabilaceae</taxon>
        <taxon>Candidatus Methylomirabilis</taxon>
    </lineage>
</organism>
<comment type="function">
    <text evidence="9">Involved in the biosynthesis of ADP-glucose, a building block required for the elongation reactions to produce glycogen. Catalyzes the reaction between ATP and alpha-D-glucose 1-phosphate (G1P) to produce pyrophosphate and ADP-Glc.</text>
</comment>
<dbReference type="EC" id="2.7.7.27" evidence="9"/>
<keyword evidence="7 9" id="KW-0320">Glycogen biosynthesis</keyword>
<evidence type="ECO:0000256" key="9">
    <source>
        <dbReference type="HAMAP-Rule" id="MF_00624"/>
    </source>
</evidence>
<dbReference type="Proteomes" id="UP000334340">
    <property type="component" value="Unassembled WGS sequence"/>
</dbReference>
<dbReference type="Gene3D" id="3.90.550.10">
    <property type="entry name" value="Spore Coat Polysaccharide Biosynthesis Protein SpsA, Chain A"/>
    <property type="match status" value="1"/>
</dbReference>
<feature type="binding site" evidence="9">
    <location>
        <position position="276"/>
    </location>
    <ligand>
        <name>alpha-D-glucose 1-phosphate</name>
        <dbReference type="ChEBI" id="CHEBI:58601"/>
    </ligand>
</feature>
<dbReference type="GO" id="GO:0005978">
    <property type="term" value="P:glycogen biosynthetic process"/>
    <property type="evidence" value="ECO:0007669"/>
    <property type="project" value="UniProtKB-UniRule"/>
</dbReference>
<evidence type="ECO:0000313" key="12">
    <source>
        <dbReference type="EMBL" id="VUZ86501.1"/>
    </source>
</evidence>
<dbReference type="SUPFAM" id="SSF53448">
    <property type="entry name" value="Nucleotide-diphospho-sugar transferases"/>
    <property type="match status" value="1"/>
</dbReference>
<dbReference type="InterPro" id="IPR011831">
    <property type="entry name" value="ADP-Glc_PPase"/>
</dbReference>
<dbReference type="PANTHER" id="PTHR43523:SF2">
    <property type="entry name" value="GLUCOSE-1-PHOSPHATE ADENYLYLTRANSFERASE"/>
    <property type="match status" value="1"/>
</dbReference>
<keyword evidence="13" id="KW-1185">Reference proteome</keyword>
<keyword evidence="2 9" id="KW-0321">Glycogen metabolism</keyword>
<evidence type="ECO:0000313" key="13">
    <source>
        <dbReference type="Proteomes" id="UP000334340"/>
    </source>
</evidence>
<dbReference type="PROSITE" id="PS00809">
    <property type="entry name" value="ADP_GLC_PYROPHOSPH_2"/>
    <property type="match status" value="1"/>
</dbReference>
<dbReference type="NCBIfam" id="NF002023">
    <property type="entry name" value="PRK00844.1"/>
    <property type="match status" value="1"/>
</dbReference>
<comment type="catalytic activity">
    <reaction evidence="9">
        <text>alpha-D-glucose 1-phosphate + ATP + H(+) = ADP-alpha-D-glucose + diphosphate</text>
        <dbReference type="Rhea" id="RHEA:12120"/>
        <dbReference type="ChEBI" id="CHEBI:15378"/>
        <dbReference type="ChEBI" id="CHEBI:30616"/>
        <dbReference type="ChEBI" id="CHEBI:33019"/>
        <dbReference type="ChEBI" id="CHEBI:57498"/>
        <dbReference type="ChEBI" id="CHEBI:58601"/>
        <dbReference type="EC" id="2.7.7.27"/>
    </reaction>
</comment>
<comment type="similarity">
    <text evidence="1 9">Belongs to the bacterial/plant glucose-1-phosphate adenylyltransferase family.</text>
</comment>
<comment type="pathway">
    <text evidence="9">Glycan biosynthesis; glycogen biosynthesis.</text>
</comment>
<feature type="binding site" evidence="9">
    <location>
        <position position="243"/>
    </location>
    <ligand>
        <name>alpha-D-glucose 1-phosphate</name>
        <dbReference type="ChEBI" id="CHEBI:58601"/>
    </ligand>
</feature>
<sequence>MPTYRRWCNVPLTFLDIIFEAVIPAKLVPAGFKRGAGIQYRQTGFRVKPGMTNTAKGRMGYYNNRREAGTRSLMVCCEEDRRMTVLGMIMAGGRGERLHPLTKDRAKPAVPFGGKYRIIDVVLSNFVNSGIYSIYVLTQFKAQSLVEHLQEGWQVTSVSRNHFVVPVPAQMRTGDDWYRGTADAVFQNLHLIKRVHPSVVAVFGADHIYKMNIRQMMGYHLRKEADVTVAALPVGIEEASHYGVMEADDNWRLLGFEEKPAQPKPIPGESEHALVSMGNYLFETDLLLRAVEEDARDPHSSHDFGRDVLPRLVTEGRKLYAYDFRRNRIPTLSRGEEPSYWRDVGTIEAYYEANMDLRAVHPTFNLYNRSWPIRTVSYSDPPAKFVFDEDGRRGMALDSIVAEGTIISGSVVRNSVIGRNVRIHSHCQIEEAVIMNRVEIGRGCRIRRAIIDKNVFIQPGTEIGYNAEKDRERYHVSDSGIVVIAREEPDQTWSMTPPD</sequence>
<dbReference type="AlphaFoldDB" id="A0A564ZMG3"/>
<dbReference type="Pfam" id="PF24894">
    <property type="entry name" value="Hexapep_GlmU"/>
    <property type="match status" value="1"/>
</dbReference>
<dbReference type="InterPro" id="IPR056818">
    <property type="entry name" value="GlmU/GlgC-like_hexapep"/>
</dbReference>
<evidence type="ECO:0000256" key="8">
    <source>
        <dbReference type="ARBA" id="ARBA00023277"/>
    </source>
</evidence>
<feature type="binding site" evidence="9">
    <location>
        <begin position="258"/>
        <end position="259"/>
    </location>
    <ligand>
        <name>alpha-D-glucose 1-phosphate</name>
        <dbReference type="ChEBI" id="CHEBI:58601"/>
    </ligand>
</feature>
<comment type="subunit">
    <text evidence="9">Homotetramer.</text>
</comment>
<keyword evidence="5 9" id="KW-0547">Nucleotide-binding</keyword>
<keyword evidence="4 9" id="KW-0548">Nucleotidyltransferase</keyword>
<feature type="binding site" evidence="9">
    <location>
        <position position="178"/>
    </location>
    <ligand>
        <name>alpha-D-glucose 1-phosphate</name>
        <dbReference type="ChEBI" id="CHEBI:58601"/>
    </ligand>
</feature>
<dbReference type="CDD" id="cd02508">
    <property type="entry name" value="ADP_Glucose_PP"/>
    <property type="match status" value="1"/>
</dbReference>
<dbReference type="InterPro" id="IPR029044">
    <property type="entry name" value="Nucleotide-diphossugar_trans"/>
</dbReference>
<keyword evidence="6 9" id="KW-0067">ATP-binding</keyword>
<dbReference type="Pfam" id="PF00483">
    <property type="entry name" value="NTP_transferase"/>
    <property type="match status" value="1"/>
</dbReference>
<evidence type="ECO:0000256" key="7">
    <source>
        <dbReference type="ARBA" id="ARBA00023056"/>
    </source>
</evidence>
<dbReference type="PANTHER" id="PTHR43523">
    <property type="entry name" value="GLUCOSE-1-PHOSPHATE ADENYLYLTRANSFERASE-RELATED"/>
    <property type="match status" value="1"/>
</dbReference>
<evidence type="ECO:0000256" key="4">
    <source>
        <dbReference type="ARBA" id="ARBA00022695"/>
    </source>
</evidence>
<dbReference type="Gene3D" id="2.160.10.10">
    <property type="entry name" value="Hexapeptide repeat proteins"/>
    <property type="match status" value="1"/>
</dbReference>
<feature type="site" description="Could play a key role in the communication between the regulatory and the substrate sites" evidence="9">
    <location>
        <position position="139"/>
    </location>
</feature>
<gene>
    <name evidence="9 12" type="primary">glgC</name>
    <name evidence="12" type="ORF">MELA_02904</name>
</gene>
<dbReference type="EMBL" id="CABIKM010000063">
    <property type="protein sequence ID" value="VUZ86501.1"/>
    <property type="molecule type" value="Genomic_DNA"/>
</dbReference>
<name>A0A564ZMG3_9BACT</name>
<evidence type="ECO:0000259" key="10">
    <source>
        <dbReference type="Pfam" id="PF00483"/>
    </source>
</evidence>
<keyword evidence="8 9" id="KW-0119">Carbohydrate metabolism</keyword>
<evidence type="ECO:0000256" key="2">
    <source>
        <dbReference type="ARBA" id="ARBA00022600"/>
    </source>
</evidence>
<dbReference type="HAMAP" id="MF_00624">
    <property type="entry name" value="GlgC"/>
    <property type="match status" value="1"/>
</dbReference>
<feature type="domain" description="Glucose-1-phosphate adenylyltransferase/Bifunctional protein GlmU-like C-terminal hexapeptide" evidence="11">
    <location>
        <begin position="381"/>
        <end position="484"/>
    </location>
</feature>
<dbReference type="GO" id="GO:0005524">
    <property type="term" value="F:ATP binding"/>
    <property type="evidence" value="ECO:0007669"/>
    <property type="project" value="UniProtKB-KW"/>
</dbReference>
<dbReference type="InterPro" id="IPR023049">
    <property type="entry name" value="GlgC_bac"/>
</dbReference>
<dbReference type="NCBIfam" id="TIGR02091">
    <property type="entry name" value="glgC"/>
    <property type="match status" value="1"/>
</dbReference>
<reference evidence="12 13" key="1">
    <citation type="submission" date="2019-07" db="EMBL/GenBank/DDBJ databases">
        <authorList>
            <person name="Cremers G."/>
        </authorList>
    </citation>
    <scope>NUCLEOTIDE SEQUENCE [LARGE SCALE GENOMIC DNA]</scope>
</reference>
<dbReference type="SUPFAM" id="SSF51161">
    <property type="entry name" value="Trimeric LpxA-like enzymes"/>
    <property type="match status" value="1"/>
</dbReference>
<feature type="domain" description="Nucleotidyl transferase" evidence="10">
    <location>
        <begin position="87"/>
        <end position="358"/>
    </location>
</feature>